<protein>
    <submittedName>
        <fullName evidence="2">Uncharacterized protein</fullName>
    </submittedName>
</protein>
<organism evidence="2 3">
    <name type="scientific">Arachis hypogaea</name>
    <name type="common">Peanut</name>
    <dbReference type="NCBI Taxonomy" id="3818"/>
    <lineage>
        <taxon>Eukaryota</taxon>
        <taxon>Viridiplantae</taxon>
        <taxon>Streptophyta</taxon>
        <taxon>Embryophyta</taxon>
        <taxon>Tracheophyta</taxon>
        <taxon>Spermatophyta</taxon>
        <taxon>Magnoliopsida</taxon>
        <taxon>eudicotyledons</taxon>
        <taxon>Gunneridae</taxon>
        <taxon>Pentapetalae</taxon>
        <taxon>rosids</taxon>
        <taxon>fabids</taxon>
        <taxon>Fabales</taxon>
        <taxon>Fabaceae</taxon>
        <taxon>Papilionoideae</taxon>
        <taxon>50 kb inversion clade</taxon>
        <taxon>dalbergioids sensu lato</taxon>
        <taxon>Dalbergieae</taxon>
        <taxon>Pterocarpus clade</taxon>
        <taxon>Arachis</taxon>
    </lineage>
</organism>
<dbReference type="EMBL" id="SDMP01000001">
    <property type="protein sequence ID" value="RYR79065.1"/>
    <property type="molecule type" value="Genomic_DNA"/>
</dbReference>
<evidence type="ECO:0000256" key="1">
    <source>
        <dbReference type="SAM" id="MobiDB-lite"/>
    </source>
</evidence>
<proteinExistence type="predicted"/>
<feature type="region of interest" description="Disordered" evidence="1">
    <location>
        <begin position="45"/>
        <end position="67"/>
    </location>
</feature>
<accession>A0A445EUB4</accession>
<evidence type="ECO:0000313" key="3">
    <source>
        <dbReference type="Proteomes" id="UP000289738"/>
    </source>
</evidence>
<reference evidence="2 3" key="1">
    <citation type="submission" date="2019-01" db="EMBL/GenBank/DDBJ databases">
        <title>Sequencing of cultivated peanut Arachis hypogaea provides insights into genome evolution and oil improvement.</title>
        <authorList>
            <person name="Chen X."/>
        </authorList>
    </citation>
    <scope>NUCLEOTIDE SEQUENCE [LARGE SCALE GENOMIC DNA]</scope>
    <source>
        <strain evidence="3">cv. Fuhuasheng</strain>
        <tissue evidence="2">Leaves</tissue>
    </source>
</reference>
<dbReference type="AlphaFoldDB" id="A0A445EUB4"/>
<evidence type="ECO:0000313" key="2">
    <source>
        <dbReference type="EMBL" id="RYR79065.1"/>
    </source>
</evidence>
<gene>
    <name evidence="2" type="ORF">Ahy_A01g003937</name>
</gene>
<sequence length="84" mass="8452">MAMTSCNAHKIGLAGSVRFAVDGDGDVGLSSEIVDLVEKKKVEKEMGAEMVSDGGDTSSTSRDFGGSVDDIRGGMAVGAIGLAS</sequence>
<comment type="caution">
    <text evidence="2">The sequence shown here is derived from an EMBL/GenBank/DDBJ whole genome shotgun (WGS) entry which is preliminary data.</text>
</comment>
<keyword evidence="3" id="KW-1185">Reference proteome</keyword>
<name>A0A445EUB4_ARAHY</name>
<dbReference type="Proteomes" id="UP000289738">
    <property type="component" value="Chromosome A01"/>
</dbReference>
<feature type="compositionally biased region" description="Low complexity" evidence="1">
    <location>
        <begin position="52"/>
        <end position="67"/>
    </location>
</feature>